<feature type="compositionally biased region" description="Basic and acidic residues" evidence="1">
    <location>
        <begin position="25"/>
        <end position="40"/>
    </location>
</feature>
<comment type="caution">
    <text evidence="2">The sequence shown here is derived from an EMBL/GenBank/DDBJ whole genome shotgun (WGS) entry which is preliminary data.</text>
</comment>
<keyword evidence="3" id="KW-1185">Reference proteome</keyword>
<accession>A0A931N4U0</accession>
<feature type="region of interest" description="Disordered" evidence="1">
    <location>
        <begin position="20"/>
        <end position="40"/>
    </location>
</feature>
<protein>
    <submittedName>
        <fullName evidence="2">Uncharacterized protein</fullName>
    </submittedName>
</protein>
<dbReference type="Proteomes" id="UP000655751">
    <property type="component" value="Unassembled WGS sequence"/>
</dbReference>
<proteinExistence type="predicted"/>
<dbReference type="AlphaFoldDB" id="A0A931N4U0"/>
<evidence type="ECO:0000256" key="1">
    <source>
        <dbReference type="SAM" id="MobiDB-lite"/>
    </source>
</evidence>
<organism evidence="2 3">
    <name type="scientific">Nocardia bovistercoris</name>
    <dbReference type="NCBI Taxonomy" id="2785916"/>
    <lineage>
        <taxon>Bacteria</taxon>
        <taxon>Bacillati</taxon>
        <taxon>Actinomycetota</taxon>
        <taxon>Actinomycetes</taxon>
        <taxon>Mycobacteriales</taxon>
        <taxon>Nocardiaceae</taxon>
        <taxon>Nocardia</taxon>
    </lineage>
</organism>
<reference evidence="2" key="1">
    <citation type="submission" date="2020-11" db="EMBL/GenBank/DDBJ databases">
        <title>Nocardia NEAU-351.nov., a novel actinomycete isolated from the cow dung.</title>
        <authorList>
            <person name="Zhang X."/>
        </authorList>
    </citation>
    <scope>NUCLEOTIDE SEQUENCE</scope>
    <source>
        <strain evidence="2">NEAU-351</strain>
    </source>
</reference>
<dbReference type="RefSeq" id="WP_196150278.1">
    <property type="nucleotide sequence ID" value="NZ_JADMLG010000006.1"/>
</dbReference>
<sequence>MIPDTATDFATATTAYAPAPSYDLTSRDEHGAEHSPHPHEPDLHIRFRYGSVAFDYLACRTAAENLLRHWSQSHHPGVSLSVVTDGFAGPMRLPCETVWLTR</sequence>
<gene>
    <name evidence="2" type="ORF">IT779_16955</name>
</gene>
<evidence type="ECO:0000313" key="3">
    <source>
        <dbReference type="Proteomes" id="UP000655751"/>
    </source>
</evidence>
<evidence type="ECO:0000313" key="2">
    <source>
        <dbReference type="EMBL" id="MBH0777968.1"/>
    </source>
</evidence>
<dbReference type="EMBL" id="JADMLG010000006">
    <property type="protein sequence ID" value="MBH0777968.1"/>
    <property type="molecule type" value="Genomic_DNA"/>
</dbReference>
<name>A0A931N4U0_9NOCA</name>